<dbReference type="Proteomes" id="UP000323164">
    <property type="component" value="Unassembled WGS sequence"/>
</dbReference>
<evidence type="ECO:0000256" key="3">
    <source>
        <dbReference type="ARBA" id="ARBA00022857"/>
    </source>
</evidence>
<evidence type="ECO:0000313" key="15">
    <source>
        <dbReference type="Proteomes" id="UP000323164"/>
    </source>
</evidence>
<dbReference type="PANTHER" id="PTHR20836:SF0">
    <property type="entry name" value="4-HYDROXY-TETRAHYDRODIPICOLINATE REDUCTASE 1, CHLOROPLASTIC-RELATED"/>
    <property type="match status" value="1"/>
</dbReference>
<keyword evidence="6" id="KW-0520">NAD</keyword>
<reference evidence="14 15" key="1">
    <citation type="submission" date="2019-08" db="EMBL/GenBank/DDBJ databases">
        <title>Draft genome sequence of Lysobacter sp. UKS-15.</title>
        <authorList>
            <person name="Im W.-T."/>
        </authorList>
    </citation>
    <scope>NUCLEOTIDE SEQUENCE [LARGE SCALE GENOMIC DNA]</scope>
    <source>
        <strain evidence="14 15">UKS-15</strain>
    </source>
</reference>
<keyword evidence="7" id="KW-0457">Lysine biosynthesis</keyword>
<dbReference type="GO" id="GO:0009089">
    <property type="term" value="P:lysine biosynthetic process via diaminopimelate"/>
    <property type="evidence" value="ECO:0007669"/>
    <property type="project" value="InterPro"/>
</dbReference>
<dbReference type="Pfam" id="PF05173">
    <property type="entry name" value="DapB_C"/>
    <property type="match status" value="1"/>
</dbReference>
<keyword evidence="2" id="KW-0028">Amino-acid biosynthesis</keyword>
<dbReference type="InterPro" id="IPR023940">
    <property type="entry name" value="DHDPR_bac"/>
</dbReference>
<dbReference type="RefSeq" id="WP_328592726.1">
    <property type="nucleotide sequence ID" value="NZ_VTRV01000144.1"/>
</dbReference>
<gene>
    <name evidence="14" type="ORF">FW784_11410</name>
</gene>
<evidence type="ECO:0000256" key="6">
    <source>
        <dbReference type="ARBA" id="ARBA00023027"/>
    </source>
</evidence>
<evidence type="ECO:0000256" key="9">
    <source>
        <dbReference type="ARBA" id="ARBA00038983"/>
    </source>
</evidence>
<dbReference type="PANTHER" id="PTHR20836">
    <property type="entry name" value="DIHYDRODIPICOLINATE REDUCTASE"/>
    <property type="match status" value="1"/>
</dbReference>
<comment type="catalytic activity">
    <reaction evidence="10">
        <text>(S)-2,3,4,5-tetrahydrodipicolinate + NADP(+) + H2O = (2S,4S)-4-hydroxy-2,3,4,5-tetrahydrodipicolinate + NADPH + H(+)</text>
        <dbReference type="Rhea" id="RHEA:35331"/>
        <dbReference type="ChEBI" id="CHEBI:15377"/>
        <dbReference type="ChEBI" id="CHEBI:15378"/>
        <dbReference type="ChEBI" id="CHEBI:16845"/>
        <dbReference type="ChEBI" id="CHEBI:57783"/>
        <dbReference type="ChEBI" id="CHEBI:58349"/>
        <dbReference type="ChEBI" id="CHEBI:67139"/>
        <dbReference type="EC" id="1.17.1.8"/>
    </reaction>
</comment>
<keyword evidence="4" id="KW-0220">Diaminopimelate biosynthesis</keyword>
<evidence type="ECO:0000256" key="7">
    <source>
        <dbReference type="ARBA" id="ARBA00023154"/>
    </source>
</evidence>
<evidence type="ECO:0000256" key="4">
    <source>
        <dbReference type="ARBA" id="ARBA00022915"/>
    </source>
</evidence>
<keyword evidence="5" id="KW-0560">Oxidoreductase</keyword>
<evidence type="ECO:0000313" key="14">
    <source>
        <dbReference type="EMBL" id="TZF87250.1"/>
    </source>
</evidence>
<feature type="domain" description="Dihydrodipicolinate reductase N-terminal" evidence="12">
    <location>
        <begin position="6"/>
        <end position="118"/>
    </location>
</feature>
<dbReference type="EC" id="1.17.1.8" evidence="9"/>
<evidence type="ECO:0000256" key="8">
    <source>
        <dbReference type="ARBA" id="ARBA00037922"/>
    </source>
</evidence>
<keyword evidence="15" id="KW-1185">Reference proteome</keyword>
<protein>
    <recommendedName>
        <fullName evidence="9">4-hydroxy-tetrahydrodipicolinate reductase</fullName>
        <ecNumber evidence="9">1.17.1.8</ecNumber>
    </recommendedName>
</protein>
<feature type="non-terminal residue" evidence="14">
    <location>
        <position position="155"/>
    </location>
</feature>
<accession>A0A5D8YXX4</accession>
<comment type="pathway">
    <text evidence="8">Amino-acid biosynthesis; L-lysine biosynthesis via DAP pathway; (S)-tetrahydrodipicolinate from L-aspartate: step 4/4.</text>
</comment>
<dbReference type="InterPro" id="IPR036291">
    <property type="entry name" value="NAD(P)-bd_dom_sf"/>
</dbReference>
<evidence type="ECO:0000259" key="12">
    <source>
        <dbReference type="Pfam" id="PF01113"/>
    </source>
</evidence>
<comment type="caution">
    <text evidence="14">The sequence shown here is derived from an EMBL/GenBank/DDBJ whole genome shotgun (WGS) entry which is preliminary data.</text>
</comment>
<dbReference type="GO" id="GO:0019877">
    <property type="term" value="P:diaminopimelate biosynthetic process"/>
    <property type="evidence" value="ECO:0007669"/>
    <property type="project" value="UniProtKB-KW"/>
</dbReference>
<evidence type="ECO:0000256" key="10">
    <source>
        <dbReference type="ARBA" id="ARBA00049080"/>
    </source>
</evidence>
<proteinExistence type="inferred from homology"/>
<evidence type="ECO:0000256" key="1">
    <source>
        <dbReference type="ARBA" id="ARBA00006642"/>
    </source>
</evidence>
<dbReference type="GO" id="GO:0008839">
    <property type="term" value="F:4-hydroxy-tetrahydrodipicolinate reductase"/>
    <property type="evidence" value="ECO:0007669"/>
    <property type="project" value="UniProtKB-EC"/>
</dbReference>
<dbReference type="GO" id="GO:0005829">
    <property type="term" value="C:cytosol"/>
    <property type="evidence" value="ECO:0007669"/>
    <property type="project" value="TreeGrafter"/>
</dbReference>
<feature type="domain" description="Dihydrodipicolinate reductase C-terminal" evidence="13">
    <location>
        <begin position="121"/>
        <end position="155"/>
    </location>
</feature>
<sequence>MTEPTRLLIHGATGRMGQALIRLAAERKDVRVVGAASRSRPGSLVPSVAWIPASALESAPDFDIAIDFSLPEAFDAALALCVARGAGLVSGTTGLSDPQRATMAEASHRLPLVWAANFSLGVAVLADLVERAASKLAGWDCDIVESHHIHKKDAP</sequence>
<evidence type="ECO:0000256" key="5">
    <source>
        <dbReference type="ARBA" id="ARBA00023002"/>
    </source>
</evidence>
<comment type="catalytic activity">
    <reaction evidence="11">
        <text>(S)-2,3,4,5-tetrahydrodipicolinate + NAD(+) + H2O = (2S,4S)-4-hydroxy-2,3,4,5-tetrahydrodipicolinate + NADH + H(+)</text>
        <dbReference type="Rhea" id="RHEA:35323"/>
        <dbReference type="ChEBI" id="CHEBI:15377"/>
        <dbReference type="ChEBI" id="CHEBI:15378"/>
        <dbReference type="ChEBI" id="CHEBI:16845"/>
        <dbReference type="ChEBI" id="CHEBI:57540"/>
        <dbReference type="ChEBI" id="CHEBI:57945"/>
        <dbReference type="ChEBI" id="CHEBI:67139"/>
        <dbReference type="EC" id="1.17.1.8"/>
    </reaction>
</comment>
<dbReference type="Gene3D" id="3.40.50.720">
    <property type="entry name" value="NAD(P)-binding Rossmann-like Domain"/>
    <property type="match status" value="1"/>
</dbReference>
<dbReference type="SUPFAM" id="SSF51735">
    <property type="entry name" value="NAD(P)-binding Rossmann-fold domains"/>
    <property type="match status" value="1"/>
</dbReference>
<evidence type="ECO:0000256" key="2">
    <source>
        <dbReference type="ARBA" id="ARBA00022605"/>
    </source>
</evidence>
<dbReference type="Pfam" id="PF01113">
    <property type="entry name" value="DapB_N"/>
    <property type="match status" value="1"/>
</dbReference>
<dbReference type="InterPro" id="IPR022663">
    <property type="entry name" value="DapB_C"/>
</dbReference>
<dbReference type="AlphaFoldDB" id="A0A5D8YXX4"/>
<keyword evidence="3" id="KW-0521">NADP</keyword>
<dbReference type="CDD" id="cd02274">
    <property type="entry name" value="DHDPR_N"/>
    <property type="match status" value="1"/>
</dbReference>
<name>A0A5D8YXX4_9GAMM</name>
<organism evidence="14 15">
    <name type="scientific">Cognatilysobacter lacus</name>
    <dbReference type="NCBI Taxonomy" id="1643323"/>
    <lineage>
        <taxon>Bacteria</taxon>
        <taxon>Pseudomonadati</taxon>
        <taxon>Pseudomonadota</taxon>
        <taxon>Gammaproteobacteria</taxon>
        <taxon>Lysobacterales</taxon>
        <taxon>Lysobacteraceae</taxon>
        <taxon>Cognatilysobacter</taxon>
    </lineage>
</organism>
<dbReference type="InterPro" id="IPR000846">
    <property type="entry name" value="DapB_N"/>
</dbReference>
<evidence type="ECO:0000259" key="13">
    <source>
        <dbReference type="Pfam" id="PF05173"/>
    </source>
</evidence>
<evidence type="ECO:0000256" key="11">
    <source>
        <dbReference type="ARBA" id="ARBA00049396"/>
    </source>
</evidence>
<dbReference type="EMBL" id="VTRV01000144">
    <property type="protein sequence ID" value="TZF87250.1"/>
    <property type="molecule type" value="Genomic_DNA"/>
</dbReference>
<comment type="similarity">
    <text evidence="1">Belongs to the DapB family.</text>
</comment>